<reference evidence="2 3" key="1">
    <citation type="journal article" date="2020" name="BMC Genomics">
        <title>Intraspecific diversification of the crop wild relative Brassica cretica Lam. using demographic model selection.</title>
        <authorList>
            <person name="Kioukis A."/>
            <person name="Michalopoulou V.A."/>
            <person name="Briers L."/>
            <person name="Pirintsos S."/>
            <person name="Studholme D.J."/>
            <person name="Pavlidis P."/>
            <person name="Sarris P.F."/>
        </authorList>
    </citation>
    <scope>NUCLEOTIDE SEQUENCE [LARGE SCALE GENOMIC DNA]</scope>
    <source>
        <strain evidence="3">cv. PFS-1207/04</strain>
    </source>
</reference>
<comment type="caution">
    <text evidence="2">The sequence shown here is derived from an EMBL/GenBank/DDBJ whole genome shotgun (WGS) entry which is preliminary data.</text>
</comment>
<gene>
    <name evidence="2" type="ORF">DY000_02039958</name>
</gene>
<feature type="compositionally biased region" description="Basic and acidic residues" evidence="1">
    <location>
        <begin position="209"/>
        <end position="230"/>
    </location>
</feature>
<feature type="compositionally biased region" description="Polar residues" evidence="1">
    <location>
        <begin position="1"/>
        <end position="12"/>
    </location>
</feature>
<sequence>MEEAASENSASDVTPEGDNNMDDQQEVSYVNGQGCQYKNYHPNPNVRNNPHLFAYPKLDKPVDNVQNSQGQNTGYQKPYQRRTYVLSQAQHNQFQNQKQQTAQQAAPSPTTAPQDEMKGLATMMQQLLQGLQIQGKALNQVTTYINSRMNHMFIDLCTKYENVASHMRQMDVQIAQTAESVKRQQGTLPGKTDKNPKECSAVALRSGRRLPDAAPKKLSAAEKGKQKEGEQPQSEAVPLSNEET</sequence>
<evidence type="ECO:0000313" key="2">
    <source>
        <dbReference type="EMBL" id="KAF3528055.1"/>
    </source>
</evidence>
<evidence type="ECO:0000313" key="3">
    <source>
        <dbReference type="Proteomes" id="UP000266723"/>
    </source>
</evidence>
<feature type="region of interest" description="Disordered" evidence="1">
    <location>
        <begin position="90"/>
        <end position="114"/>
    </location>
</feature>
<evidence type="ECO:0000256" key="1">
    <source>
        <dbReference type="SAM" id="MobiDB-lite"/>
    </source>
</evidence>
<keyword evidence="3" id="KW-1185">Reference proteome</keyword>
<proteinExistence type="predicted"/>
<feature type="region of interest" description="Disordered" evidence="1">
    <location>
        <begin position="1"/>
        <end position="27"/>
    </location>
</feature>
<dbReference type="Proteomes" id="UP000266723">
    <property type="component" value="Unassembled WGS sequence"/>
</dbReference>
<organism evidence="2 3">
    <name type="scientific">Brassica cretica</name>
    <name type="common">Mustard</name>
    <dbReference type="NCBI Taxonomy" id="69181"/>
    <lineage>
        <taxon>Eukaryota</taxon>
        <taxon>Viridiplantae</taxon>
        <taxon>Streptophyta</taxon>
        <taxon>Embryophyta</taxon>
        <taxon>Tracheophyta</taxon>
        <taxon>Spermatophyta</taxon>
        <taxon>Magnoliopsida</taxon>
        <taxon>eudicotyledons</taxon>
        <taxon>Gunneridae</taxon>
        <taxon>Pentapetalae</taxon>
        <taxon>rosids</taxon>
        <taxon>malvids</taxon>
        <taxon>Brassicales</taxon>
        <taxon>Brassicaceae</taxon>
        <taxon>Brassiceae</taxon>
        <taxon>Brassica</taxon>
    </lineage>
</organism>
<name>A0ABQ7B773_BRACR</name>
<feature type="region of interest" description="Disordered" evidence="1">
    <location>
        <begin position="183"/>
        <end position="244"/>
    </location>
</feature>
<dbReference type="EMBL" id="QGKV02001507">
    <property type="protein sequence ID" value="KAF3528055.1"/>
    <property type="molecule type" value="Genomic_DNA"/>
</dbReference>
<accession>A0ABQ7B773</accession>
<protein>
    <submittedName>
        <fullName evidence="2">Uncharacterized protein</fullName>
    </submittedName>
</protein>